<feature type="domain" description="RING-type" evidence="2">
    <location>
        <begin position="2013"/>
        <end position="2052"/>
    </location>
</feature>
<dbReference type="SMART" id="SM00320">
    <property type="entry name" value="WD40"/>
    <property type="match status" value="2"/>
</dbReference>
<organism evidence="3 4">
    <name type="scientific">Capsaspora owczarzaki (strain ATCC 30864)</name>
    <dbReference type="NCBI Taxonomy" id="595528"/>
    <lineage>
        <taxon>Eukaryota</taxon>
        <taxon>Filasterea</taxon>
        <taxon>Capsaspora</taxon>
    </lineage>
</organism>
<feature type="region of interest" description="Disordered" evidence="1">
    <location>
        <begin position="763"/>
        <end position="786"/>
    </location>
</feature>
<dbReference type="STRING" id="595528.A0A0D2VQA6"/>
<feature type="compositionally biased region" description="Low complexity" evidence="1">
    <location>
        <begin position="18"/>
        <end position="32"/>
    </location>
</feature>
<dbReference type="SMART" id="SM00184">
    <property type="entry name" value="RING"/>
    <property type="match status" value="1"/>
</dbReference>
<dbReference type="InterPro" id="IPR001680">
    <property type="entry name" value="WD40_rpt"/>
</dbReference>
<dbReference type="eggNOG" id="KOG3621">
    <property type="taxonomic scope" value="Eukaryota"/>
</dbReference>
<evidence type="ECO:0000313" key="4">
    <source>
        <dbReference type="Proteomes" id="UP000008743"/>
    </source>
</evidence>
<evidence type="ECO:0000313" key="3">
    <source>
        <dbReference type="EMBL" id="KJE92802.1"/>
    </source>
</evidence>
<feature type="compositionally biased region" description="Low complexity" evidence="1">
    <location>
        <begin position="1325"/>
        <end position="1344"/>
    </location>
</feature>
<accession>A0A0D2VQA6</accession>
<dbReference type="SUPFAM" id="SSF50978">
    <property type="entry name" value="WD40 repeat-like"/>
    <property type="match status" value="1"/>
</dbReference>
<feature type="compositionally biased region" description="Polar residues" evidence="1">
    <location>
        <begin position="1"/>
        <end position="11"/>
    </location>
</feature>
<feature type="region of interest" description="Disordered" evidence="1">
    <location>
        <begin position="1319"/>
        <end position="1382"/>
    </location>
</feature>
<protein>
    <recommendedName>
        <fullName evidence="2">RING-type domain-containing protein</fullName>
    </recommendedName>
</protein>
<feature type="compositionally biased region" description="Low complexity" evidence="1">
    <location>
        <begin position="1352"/>
        <end position="1381"/>
    </location>
</feature>
<dbReference type="PANTHER" id="PTHR23287">
    <property type="entry name" value="RUBY-EYE2-LIKE PROTEIN"/>
    <property type="match status" value="1"/>
</dbReference>
<sequence>MASRLTQQQQPRPVGAYQPVPQHHPSHPSQQHRLLVESESMSSVLEPLATARRIKYTCLDVSRRYLAFGANSGGLYVFDRLSGRTTSNLATAASGQTITELGPTVVVPSAAAAGAAAGAGGATGQAGMHRFLLLLASKHGALTCIKFAPNDNVIAMGTVQGIVLVWQLNLHRAKLKEKQIVAITEHRNSSITALEWDDRGQRLFSGDDTGRVFSTSFSRSIASIFRTSDLMMRGDSRITQLQYGRTPGVPMPTGPGSSSQQQPAAAPSVVAPGIINPYSGRQLLIASTLTRCTILDTSNRQAIQVGKKPRDGTFGACVHIRSYVSSAASAAGGDDDDAPAANAAADDAGPPTLLPTPAQLYVYAARPGSRLWEASDMGVVLSTLSFRKTFAGKHRQVLDLKSAAASPDSEPAVDARSSTGASLSTSFISLSMLVDRFALAWNETMLAVLDPVFVGVIEAHVGELTDIRQVVVYGEDVYILHDTWAPKQTNPLLAAAAAAASNVPTAGCVSKWSFITAASCIVRLCQKERWLQAALLASDYFKRLSATEFADIVSVSTMESILAQLRARELRLSDGAGGEASANAAASMSADESAQLRALVETTALERMLEVAGDHEPTAVDIAAQMEADMFFEDDAVSMGWDHDSDTTSVAGGDTISLSGFEGAVSVLPAAASQPSSSGFALTAANLAAMAAVPSEIAPSSAAAVVAVTVAATPVPATEKAAEADEPAPVPQQAAPVTEPEQSMPAAVSEPTRIIVETEIKPPQAQADSVSVPPAEPQAPAVDESVLAEASQVPEIPAADEQDQAQTTSAVEQPNELSVIAVAESDLDTTIMASDEAADLAEISVQPDQPLEGEVSTSTEPAAPLLDSIPPPTSELAVAAVSVDEIPASVEAPEEQSSLLPAEVEVAASVDSATTTEEPSDTQISLDTTTTSTTSVAEVSVETPTLPALTAIEAPAATNPAEPLVLANNNTELLEASTAIPAVEPPLPSTEQVPPVAEVQEQLSSQVPDASSSALPAQSQDFSAVAVAAASGDVPLAVPKKKKKKAAAVVDAPPSAVTVPTASTGSAATAASVSTVSAASASTAAAAVPGSSAANIFAEEPAAAVAVPKKKKKKVARITDIETPASAASTTPVAAKPSVARSTSVETGPNARAPPSAIPAPTAVAPVPTSGLPTTERAQIVATDAASLPSAPALPSPLAAAVADPSPGVVVTPVAVSESPAHVSSAPPTAAPSPPTSASHVPGTTPASATQPIALATPPVAAASPAVVPAAQNASPMLLAPVGGAQGGAQQSSVNPMNNAATAVTAAMAKAASFMDKALRPARQSSHPSITHSTSGSSSPSMTSARDSSAQPTGLSGTGLTSSGSSSVSSVAPPFSAAPFDADSETRTQAFLDRTRAAKKVTQSSTVDLSMMVTVLRAWLSHLDQWFGQTAAGIAQAASLADAGNTDNSTTTTTLNPTSLKLPRSSLVLIGEVMTSCLKWCVVPVVAAADATAPSSLGWNDASAQQLLTRYFYFLDRPRAFAICNQQQSQASVQLLLDLEDRHSAIDMDIEVHHTEIERGNVGRALDSLLKDIDGNLLGLALRYLTTLFTRDGARALAYSVASYPRIQPWNVEKSLPAGSIWLPQYYTQLVRAETTVHSHLPPRAFFANDGALILRWLTAALEITPVPDQARLFAPKPPGYPIGDLAAAALADTEPVQGPDGKTIALHDWQRVATELHTALEQLLEDSGVPSCLPLAQAHRVDWQLHGTIRHIISHVRTPVNQSRHAQLFDRNAETDEHDDMEQTGVLYALQPIRAVQVCIRHGYWLGAIELLAATGQSHLAIALSTELGDIELLQRIALATDDWEAALDWIAWRAISSRSESLTALSCNDVVRSMIPRLGARNTLELLVQRPMLCDLVSHSLIEQCVYDAVISAKQDSLLQDTLEAVDTYLWSLQQTPLAPQLRQVVIEERAFKEAMAAGGNDKAAAVAPPYLQLGRTTNQIVFDHNVALPRFLEEPLTHWGVSTALIGTNCPCCMLALSEKVGAPSKVIIFECGHGFHHSCLPEDACAMCLSRRVKSVAIIAE</sequence>
<dbReference type="CDD" id="cd16484">
    <property type="entry name" value="RING-H2_Vps"/>
    <property type="match status" value="1"/>
</dbReference>
<evidence type="ECO:0000256" key="1">
    <source>
        <dbReference type="SAM" id="MobiDB-lite"/>
    </source>
</evidence>
<dbReference type="GO" id="GO:0005737">
    <property type="term" value="C:cytoplasm"/>
    <property type="evidence" value="ECO:0007669"/>
    <property type="project" value="TreeGrafter"/>
</dbReference>
<proteinExistence type="predicted"/>
<name>A0A0D2VQA6_CAPO3</name>
<keyword evidence="4" id="KW-1185">Reference proteome</keyword>
<dbReference type="EMBL" id="KE346364">
    <property type="protein sequence ID" value="KJE92802.1"/>
    <property type="molecule type" value="Genomic_DNA"/>
</dbReference>
<dbReference type="InterPro" id="IPR001841">
    <property type="entry name" value="Znf_RING"/>
</dbReference>
<feature type="region of interest" description="Disordered" evidence="1">
    <location>
        <begin position="1"/>
        <end position="32"/>
    </location>
</feature>
<dbReference type="InterPro" id="IPR015943">
    <property type="entry name" value="WD40/YVTN_repeat-like_dom_sf"/>
</dbReference>
<feature type="region of interest" description="Disordered" evidence="1">
    <location>
        <begin position="846"/>
        <end position="871"/>
    </location>
</feature>
<feature type="region of interest" description="Disordered" evidence="1">
    <location>
        <begin position="1220"/>
        <end position="1250"/>
    </location>
</feature>
<dbReference type="RefSeq" id="XP_004363430.1">
    <property type="nucleotide sequence ID" value="XM_004363373.2"/>
</dbReference>
<gene>
    <name evidence="3" type="ORF">CAOG_003702</name>
</gene>
<feature type="compositionally biased region" description="Low complexity" evidence="1">
    <location>
        <begin position="908"/>
        <end position="917"/>
    </location>
</feature>
<feature type="compositionally biased region" description="Low complexity" evidence="1">
    <location>
        <begin position="339"/>
        <end position="351"/>
    </location>
</feature>
<feature type="region of interest" description="Disordered" evidence="1">
    <location>
        <begin position="1126"/>
        <end position="1172"/>
    </location>
</feature>
<feature type="region of interest" description="Disordered" evidence="1">
    <location>
        <begin position="329"/>
        <end position="351"/>
    </location>
</feature>
<feature type="compositionally biased region" description="Low complexity" evidence="1">
    <location>
        <begin position="1151"/>
        <end position="1170"/>
    </location>
</feature>
<dbReference type="Proteomes" id="UP000008743">
    <property type="component" value="Unassembled WGS sequence"/>
</dbReference>
<evidence type="ECO:0000259" key="2">
    <source>
        <dbReference type="SMART" id="SM00184"/>
    </source>
</evidence>
<dbReference type="OrthoDB" id="19493at2759"/>
<feature type="region of interest" description="Disordered" evidence="1">
    <location>
        <begin position="243"/>
        <end position="264"/>
    </location>
</feature>
<feature type="compositionally biased region" description="Low complexity" evidence="1">
    <location>
        <begin position="254"/>
        <end position="264"/>
    </location>
</feature>
<dbReference type="PANTHER" id="PTHR23287:SF18">
    <property type="entry name" value="BLOC-2 COMPLEX MEMBER HPS5"/>
    <property type="match status" value="1"/>
</dbReference>
<dbReference type="InParanoid" id="A0A0D2VQA6"/>
<dbReference type="InterPro" id="IPR036322">
    <property type="entry name" value="WD40_repeat_dom_sf"/>
</dbReference>
<dbReference type="Gene3D" id="2.130.10.10">
    <property type="entry name" value="YVTN repeat-like/Quinoprotein amine dehydrogenase"/>
    <property type="match status" value="1"/>
</dbReference>
<feature type="region of interest" description="Disordered" evidence="1">
    <location>
        <begin position="718"/>
        <end position="746"/>
    </location>
</feature>
<dbReference type="GO" id="GO:0048066">
    <property type="term" value="P:developmental pigmentation"/>
    <property type="evidence" value="ECO:0007669"/>
    <property type="project" value="TreeGrafter"/>
</dbReference>
<feature type="compositionally biased region" description="Low complexity" evidence="1">
    <location>
        <begin position="731"/>
        <end position="740"/>
    </location>
</feature>
<feature type="compositionally biased region" description="Low complexity" evidence="1">
    <location>
        <begin position="1126"/>
        <end position="1138"/>
    </location>
</feature>
<dbReference type="OMA" id="KYTCLDV"/>
<feature type="region of interest" description="Disordered" evidence="1">
    <location>
        <begin position="908"/>
        <end position="931"/>
    </location>
</feature>
<reference evidence="4" key="1">
    <citation type="submission" date="2011-02" db="EMBL/GenBank/DDBJ databases">
        <title>The Genome Sequence of Capsaspora owczarzaki ATCC 30864.</title>
        <authorList>
            <person name="Russ C."/>
            <person name="Cuomo C."/>
            <person name="Burger G."/>
            <person name="Gray M.W."/>
            <person name="Holland P.W.H."/>
            <person name="King N."/>
            <person name="Lang F.B.F."/>
            <person name="Roger A.J."/>
            <person name="Ruiz-Trillo I."/>
            <person name="Young S.K."/>
            <person name="Zeng Q."/>
            <person name="Gargeya S."/>
            <person name="Alvarado L."/>
            <person name="Berlin A."/>
            <person name="Chapman S.B."/>
            <person name="Chen Z."/>
            <person name="Freedman E."/>
            <person name="Gellesch M."/>
            <person name="Goldberg J."/>
            <person name="Griggs A."/>
            <person name="Gujja S."/>
            <person name="Heilman E."/>
            <person name="Heiman D."/>
            <person name="Howarth C."/>
            <person name="Mehta T."/>
            <person name="Neiman D."/>
            <person name="Pearson M."/>
            <person name="Roberts A."/>
            <person name="Saif S."/>
            <person name="Shea T."/>
            <person name="Shenoy N."/>
            <person name="Sisk P."/>
            <person name="Stolte C."/>
            <person name="Sykes S."/>
            <person name="White J."/>
            <person name="Yandava C."/>
            <person name="Haas B."/>
            <person name="Nusbaum C."/>
            <person name="Birren B."/>
        </authorList>
    </citation>
    <scope>NUCLEOTIDE SEQUENCE</scope>
    <source>
        <strain evidence="4">ATCC 30864</strain>
    </source>
</reference>